<feature type="region of interest" description="Disordered" evidence="1">
    <location>
        <begin position="57"/>
        <end position="79"/>
    </location>
</feature>
<dbReference type="Pfam" id="PF19522">
    <property type="entry name" value="DUF6052"/>
    <property type="match status" value="1"/>
</dbReference>
<sequence>MTNDTSLTPEQRDRLLQSYHTLSDLRGACRVPAVQAALRGALAELRVALDGQAVDLDDYYRPGPAEPAGTAHTPSGPAA</sequence>
<comment type="caution">
    <text evidence="2">The sequence shown here is derived from an EMBL/GenBank/DDBJ whole genome shotgun (WGS) entry which is preliminary data.</text>
</comment>
<evidence type="ECO:0000313" key="3">
    <source>
        <dbReference type="Proteomes" id="UP001470023"/>
    </source>
</evidence>
<dbReference type="RefSeq" id="WP_352065075.1">
    <property type="nucleotide sequence ID" value="NZ_JBEPAB010000047.1"/>
</dbReference>
<gene>
    <name evidence="2" type="ORF">ABT272_32300</name>
</gene>
<dbReference type="InterPro" id="IPR046115">
    <property type="entry name" value="DUF6052"/>
</dbReference>
<accession>A0ABV1UF83</accession>
<protein>
    <submittedName>
        <fullName evidence="2">DUF6052 family protein</fullName>
    </submittedName>
</protein>
<reference evidence="2 3" key="1">
    <citation type="submission" date="2024-06" db="EMBL/GenBank/DDBJ databases">
        <title>The Natural Products Discovery Center: Release of the First 8490 Sequenced Strains for Exploring Actinobacteria Biosynthetic Diversity.</title>
        <authorList>
            <person name="Kalkreuter E."/>
            <person name="Kautsar S.A."/>
            <person name="Yang D."/>
            <person name="Bader C.D."/>
            <person name="Teijaro C.N."/>
            <person name="Fluegel L."/>
            <person name="Davis C.M."/>
            <person name="Simpson J.R."/>
            <person name="Lauterbach L."/>
            <person name="Steele A.D."/>
            <person name="Gui C."/>
            <person name="Meng S."/>
            <person name="Li G."/>
            <person name="Viehrig K."/>
            <person name="Ye F."/>
            <person name="Su P."/>
            <person name="Kiefer A.F."/>
            <person name="Nichols A."/>
            <person name="Cepeda A.J."/>
            <person name="Yan W."/>
            <person name="Fan B."/>
            <person name="Jiang Y."/>
            <person name="Adhikari A."/>
            <person name="Zheng C.-J."/>
            <person name="Schuster L."/>
            <person name="Cowan T.M."/>
            <person name="Smanski M.J."/>
            <person name="Chevrette M.G."/>
            <person name="De Carvalho L.P.S."/>
            <person name="Shen B."/>
        </authorList>
    </citation>
    <scope>NUCLEOTIDE SEQUENCE [LARGE SCALE GENOMIC DNA]</scope>
    <source>
        <strain evidence="2 3">NPDC001166</strain>
    </source>
</reference>
<proteinExistence type="predicted"/>
<keyword evidence="3" id="KW-1185">Reference proteome</keyword>
<organism evidence="2 3">
    <name type="scientific">Streptomyces sp. 900105245</name>
    <dbReference type="NCBI Taxonomy" id="3154379"/>
    <lineage>
        <taxon>Bacteria</taxon>
        <taxon>Bacillati</taxon>
        <taxon>Actinomycetota</taxon>
        <taxon>Actinomycetes</taxon>
        <taxon>Kitasatosporales</taxon>
        <taxon>Streptomycetaceae</taxon>
        <taxon>Streptomyces</taxon>
    </lineage>
</organism>
<dbReference type="Proteomes" id="UP001470023">
    <property type="component" value="Unassembled WGS sequence"/>
</dbReference>
<name>A0ABV1UF83_9ACTN</name>
<dbReference type="EMBL" id="JBEPAZ010000040">
    <property type="protein sequence ID" value="MER6432369.1"/>
    <property type="molecule type" value="Genomic_DNA"/>
</dbReference>
<evidence type="ECO:0000313" key="2">
    <source>
        <dbReference type="EMBL" id="MER6432369.1"/>
    </source>
</evidence>
<evidence type="ECO:0000256" key="1">
    <source>
        <dbReference type="SAM" id="MobiDB-lite"/>
    </source>
</evidence>